<dbReference type="Gene3D" id="2.60.40.1930">
    <property type="match status" value="1"/>
</dbReference>
<dbReference type="PANTHER" id="PTHR40094">
    <property type="entry name" value="ALPHA-2-MACROGLOBULIN HOMOLOG"/>
    <property type="match status" value="1"/>
</dbReference>
<keyword evidence="3" id="KW-0472">Membrane</keyword>
<sequence length="1738" mass="196818">MDDVTPITSNNDGSPQPETNTININFRSTNKFGKLVSFLKNLLNNFKNKFLQKWYKLPRKWKVVIASFSAVLIIVGGLFLYKFIKSGGLKDLGRKEVDIAEFGDWKKLVIPQRQKPFFTLSASTVSKYGILPTEALILKTEKPVDVNFIKENIVSSVPVAVASIGGTEYRISPQRNLELEEVLSIKLSVEDKNYEGYTFDRNYSWAYQSQGKFRVVSSIPGDKKNEVPVNSGIEIAFSQDDFNDPTPFVSVSPSINFRTEVHADRFVVVPLEPLQEKTIYTVTLRKGLNLKSRNDPISEDYSFTFQTLQKGRGYQIPMFSLYEDFQQSSPSEPFITKVQTYNWKQEDTIKAEVYRFPTSSAFIDSRKRIDEIQSSWMTYYAEEEAVETSSLEKVMTVDLKVQNKDNINYLQLPDKLPQGFYLMQFWFGNKDKLEQLWLQSTELTGFVSVGKEQTVVWANNLNGGPSSNAVVRITGSGQDYRTYDNGASVFTTPSILFEKERHYVEIADTEGNIVIIPITSLSGNNPVGKITQNDYISYLYNERYLYKPGDTVYFFGVVKERSTNTPPGSATIILRNSSFSDKEAVLSKTIVPSSDGSFLDNFKLEDIPLGWYTLVLKVGDVEVESTSFSVTQFEKPEMKIEVLSNKKAMFTDEKVDYTAKVSFFDETPAKNIPITTHESTTSNSTNLTTGENGEVNYTYQTKYNDNYYYYYPHYETVTFIPAIAQESNVEGFGSVYVFGSRLMINSDSDQEGNNAKIKANVNNVDLSRINSGESNEYKGNPASGKEVALTVKKTWYERVESGTYYDFIEKITRKTYNYIRHEETVEEKKLTTDVNGEVSHEFQLEEGKSYSAELMVKDGNGHPAKTGEYYYYSLTSYGYGEGQKEFPQLNLDKDESTYSLGEEVKLNILLGENEYPDNDKNRFLFILANRGRQEVILTDNPRYTFTFDSKHIPNIYVGAYIFTGKYYSQVSAPCRRDWYCSDYYYYGGQNYFSGFLISYKKEDSELTLTIDVDKEKYQPGEDAKIGVKVENNGVGVPGATVNLILVDEALAALDAVRTPSILSSLYQSVDSLIYYNYSSHEPVLPDQPQAERGGGGGGDRDVFKDAAFFGREISDESGVATFSFTLPDNITSWITYAQALTSSVEGGQSEVKVIVTKDFFITSQFPKEYLVKDKPALTGGSFGKGLQEDSYVEFKAIFFESEREISNISKTTGAFKSINFPFPNLQAGEYKVSLRGKVNNLEDGVQLPFKAISSRLNFEHFQKFDLEKGQALTRIDATDILEDKPVKLVISDRGKGIYYSSLTRYCYTWSNRVEKQIAKLSASKLLVERFDDNECKVDADTLKDFQYFDGGLSQVEWGGSDLPTTVWAIFVDPIPFDKDKMISFFESKLNEENGGNLQKIYSSWGLTILGKPKVNELQILTQSALTYEEKVILAMALTSAGDTEKARDLYYDILADYAYEYPPYIRIQAELKGKSQIDNYIENTSRALLLGSLVEKTYDEAMFNYLRDFRSNTEDVVIDLSSIAFIDEQLNKLPDENTSISFASANQNVQKELEKGRNMTLKLKANELNNFSFKVLEGKAEANFNYFVGALGLSELPTDNLLSIKREFKKVKGEGSSIKSGDIVEVRIDFNLDFDKSPTGCYTITDYLPSGLKYISNPSAYGLEAEGWMSEREGNIVEGFFCNSPWWREYGKKYMIYFARAGSVGEYVAEPAIIQSLRYLSNFQKTPEQTIKIEASNL</sequence>
<dbReference type="Proteomes" id="UP000176725">
    <property type="component" value="Unassembled WGS sequence"/>
</dbReference>
<dbReference type="InterPro" id="IPR032812">
    <property type="entry name" value="SbsA_Ig"/>
</dbReference>
<comment type="caution">
    <text evidence="6">The sequence shown here is derived from an EMBL/GenBank/DDBJ whole genome shotgun (WGS) entry which is preliminary data.</text>
</comment>
<protein>
    <recommendedName>
        <fullName evidence="8">Alpha-2-macroglobulin domain-containing protein</fullName>
    </recommendedName>
</protein>
<keyword evidence="3" id="KW-0812">Transmembrane</keyword>
<gene>
    <name evidence="6" type="ORF">A2893_06415</name>
</gene>
<evidence type="ECO:0000313" key="6">
    <source>
        <dbReference type="EMBL" id="OGM64631.1"/>
    </source>
</evidence>
<reference evidence="6 7" key="1">
    <citation type="journal article" date="2016" name="Nat. Commun.">
        <title>Thousands of microbial genomes shed light on interconnected biogeochemical processes in an aquifer system.</title>
        <authorList>
            <person name="Anantharaman K."/>
            <person name="Brown C.T."/>
            <person name="Hug L.A."/>
            <person name="Sharon I."/>
            <person name="Castelle C.J."/>
            <person name="Probst A.J."/>
            <person name="Thomas B.C."/>
            <person name="Singh A."/>
            <person name="Wilkins M.J."/>
            <person name="Karaoz U."/>
            <person name="Brodie E.L."/>
            <person name="Williams K.H."/>
            <person name="Hubbard S.S."/>
            <person name="Banfield J.F."/>
        </authorList>
    </citation>
    <scope>NUCLEOTIDE SEQUENCE [LARGE SCALE GENOMIC DNA]</scope>
</reference>
<dbReference type="InterPro" id="IPR051802">
    <property type="entry name" value="YfhM-like"/>
</dbReference>
<evidence type="ECO:0000256" key="1">
    <source>
        <dbReference type="ARBA" id="ARBA00022729"/>
    </source>
</evidence>
<evidence type="ECO:0000259" key="4">
    <source>
        <dbReference type="SMART" id="SM01359"/>
    </source>
</evidence>
<keyword evidence="1" id="KW-0732">Signal</keyword>
<proteinExistence type="predicted"/>
<feature type="domain" description="Alpha-2-macroglobulin bait region" evidence="4">
    <location>
        <begin position="889"/>
        <end position="1053"/>
    </location>
</feature>
<dbReference type="EMBL" id="MGHH01000008">
    <property type="protein sequence ID" value="OGM64631.1"/>
    <property type="molecule type" value="Genomic_DNA"/>
</dbReference>
<dbReference type="Pfam" id="PF13205">
    <property type="entry name" value="Big_5"/>
    <property type="match status" value="1"/>
</dbReference>
<dbReference type="SMART" id="SM01359">
    <property type="entry name" value="A2M_N_2"/>
    <property type="match status" value="1"/>
</dbReference>
<dbReference type="InterPro" id="IPR011625">
    <property type="entry name" value="A2M_N_BRD"/>
</dbReference>
<dbReference type="GO" id="GO:0004866">
    <property type="term" value="F:endopeptidase inhibitor activity"/>
    <property type="evidence" value="ECO:0007669"/>
    <property type="project" value="InterPro"/>
</dbReference>
<evidence type="ECO:0000256" key="2">
    <source>
        <dbReference type="SAM" id="MobiDB-lite"/>
    </source>
</evidence>
<organism evidence="6 7">
    <name type="scientific">Candidatus Woesebacteria bacterium RIFCSPLOWO2_01_FULL_39_25</name>
    <dbReference type="NCBI Taxonomy" id="1802521"/>
    <lineage>
        <taxon>Bacteria</taxon>
        <taxon>Candidatus Woeseibacteriota</taxon>
    </lineage>
</organism>
<accession>A0A1F8BKM2</accession>
<feature type="transmembrane region" description="Helical" evidence="3">
    <location>
        <begin position="63"/>
        <end position="84"/>
    </location>
</feature>
<keyword evidence="3" id="KW-1133">Transmembrane helix</keyword>
<evidence type="ECO:0008006" key="8">
    <source>
        <dbReference type="Google" id="ProtNLM"/>
    </source>
</evidence>
<dbReference type="SMART" id="SM01360">
    <property type="entry name" value="A2M"/>
    <property type="match status" value="1"/>
</dbReference>
<dbReference type="Pfam" id="PF07703">
    <property type="entry name" value="A2M_BRD"/>
    <property type="match status" value="1"/>
</dbReference>
<dbReference type="InterPro" id="IPR001599">
    <property type="entry name" value="Macroglobln_a2"/>
</dbReference>
<dbReference type="Pfam" id="PF00207">
    <property type="entry name" value="A2M"/>
    <property type="match status" value="1"/>
</dbReference>
<feature type="region of interest" description="Disordered" evidence="2">
    <location>
        <begin position="1"/>
        <end position="20"/>
    </location>
</feature>
<evidence type="ECO:0000259" key="5">
    <source>
        <dbReference type="SMART" id="SM01360"/>
    </source>
</evidence>
<dbReference type="STRING" id="1802521.A2893_06415"/>
<evidence type="ECO:0000313" key="7">
    <source>
        <dbReference type="Proteomes" id="UP000176725"/>
    </source>
</evidence>
<evidence type="ECO:0000256" key="3">
    <source>
        <dbReference type="SAM" id="Phobius"/>
    </source>
</evidence>
<name>A0A1F8BKM2_9BACT</name>
<dbReference type="PANTHER" id="PTHR40094:SF1">
    <property type="entry name" value="UBIQUITIN DOMAIN-CONTAINING PROTEIN"/>
    <property type="match status" value="1"/>
</dbReference>
<feature type="domain" description="Alpha-2-macroglobulin" evidence="5">
    <location>
        <begin position="1106"/>
        <end position="1196"/>
    </location>
</feature>